<dbReference type="SUPFAM" id="SSF47336">
    <property type="entry name" value="ACP-like"/>
    <property type="match status" value="1"/>
</dbReference>
<dbReference type="InterPro" id="IPR036736">
    <property type="entry name" value="ACP-like_sf"/>
</dbReference>
<dbReference type="InterPro" id="IPR042099">
    <property type="entry name" value="ANL_N_sf"/>
</dbReference>
<dbReference type="Pfam" id="PF01553">
    <property type="entry name" value="Acyltransferase"/>
    <property type="match status" value="1"/>
</dbReference>
<name>A0A3B1DJH8_9ZZZZ</name>
<dbReference type="GO" id="GO:0004467">
    <property type="term" value="F:long-chain fatty acid-CoA ligase activity"/>
    <property type="evidence" value="ECO:0007669"/>
    <property type="project" value="UniProtKB-EC"/>
</dbReference>
<dbReference type="InterPro" id="IPR045851">
    <property type="entry name" value="AMP-bd_C_sf"/>
</dbReference>
<dbReference type="Pfam" id="PF00550">
    <property type="entry name" value="PP-binding"/>
    <property type="match status" value="1"/>
</dbReference>
<dbReference type="EC" id="6.2.1.3" evidence="3"/>
<dbReference type="GO" id="GO:0016020">
    <property type="term" value="C:membrane"/>
    <property type="evidence" value="ECO:0007669"/>
    <property type="project" value="TreeGrafter"/>
</dbReference>
<feature type="non-terminal residue" evidence="3">
    <location>
        <position position="1"/>
    </location>
</feature>
<evidence type="ECO:0000256" key="1">
    <source>
        <dbReference type="ARBA" id="ARBA00024484"/>
    </source>
</evidence>
<dbReference type="EMBL" id="UOGI01000124">
    <property type="protein sequence ID" value="VAX31845.1"/>
    <property type="molecule type" value="Genomic_DNA"/>
</dbReference>
<dbReference type="InterPro" id="IPR009081">
    <property type="entry name" value="PP-bd_ACP"/>
</dbReference>
<proteinExistence type="predicted"/>
<dbReference type="SMART" id="SM00563">
    <property type="entry name" value="PlsC"/>
    <property type="match status" value="1"/>
</dbReference>
<sequence length="706" mass="78860">PDDIASIIYTSGTTGRPKGVVLTHGNFCSDADALIAAGIISHDDNIISVLPLHHTYPFMTTFLVPLFEGATVTYPPGLKGPELLNAVRERRGTILVAVPQLLELFRNRILQGFSEVPVLNRVFPHLLRLLSLVRKRFNINPGRYIFSSVHEKFGRQFRFFASGGAKLDPRVMLDMEAIGFTVLEGYGLTETSPVVTFNPPDRRKPGSAGRPLSNVEIKTSSDGEVLIKGPMVMKGYYKNPGETEKVIRDGWLHTGDLGYLDSDGYLYITGRTKEVIVLSSGKNIYPEDVERHYQGIELIKELCVVGTGDGLSAVIVPDMEMAKKMKVGNIYEYLKWEINALSMKLPPHMRLKGFVLHSAPLPRTPLGKLRRFMVKKLLEEEKREERAEVDESLLGDEISSKVVSSLKEVMGKDIAVSGTDSLELDIGLDSLKRIELVVALERNLGIKLYDDFTLDVQTVEELIEKVRMIVREGGRKRDGDVRLLDAEAGEKKIAEGLLFQGIYEKVMLFIVRGFLRLLSRIYFRVKITGIENIPEPPFIIAPNHASYLDSLLLAANLPFRVFKSLYFQGASKYFEGPFMRWGAHFAHVIPIDPDTSLLSALRVSAYILKQKRALCIFPEGGRTFNGEVMEFKKGMATLAVELNVPVVPVYIKGTFQSMPRGSRYPKPAHVEIHIGRPVVPAVDKEAPDPCQAFADGIREEVIKLKP</sequence>
<evidence type="ECO:0000313" key="3">
    <source>
        <dbReference type="EMBL" id="VAX31845.1"/>
    </source>
</evidence>
<organism evidence="3">
    <name type="scientific">hydrothermal vent metagenome</name>
    <dbReference type="NCBI Taxonomy" id="652676"/>
    <lineage>
        <taxon>unclassified sequences</taxon>
        <taxon>metagenomes</taxon>
        <taxon>ecological metagenomes</taxon>
    </lineage>
</organism>
<accession>A0A3B1DJH8</accession>
<dbReference type="SUPFAM" id="SSF56801">
    <property type="entry name" value="Acetyl-CoA synthetase-like"/>
    <property type="match status" value="1"/>
</dbReference>
<dbReference type="Gene3D" id="3.40.50.12780">
    <property type="entry name" value="N-terminal domain of ligase-like"/>
    <property type="match status" value="1"/>
</dbReference>
<dbReference type="Pfam" id="PF00501">
    <property type="entry name" value="AMP-binding"/>
    <property type="match status" value="1"/>
</dbReference>
<dbReference type="AlphaFoldDB" id="A0A3B1DJH8"/>
<dbReference type="Pfam" id="PF23562">
    <property type="entry name" value="AMP-binding_C_3"/>
    <property type="match status" value="1"/>
</dbReference>
<keyword evidence="3" id="KW-0436">Ligase</keyword>
<reference evidence="3" key="1">
    <citation type="submission" date="2018-06" db="EMBL/GenBank/DDBJ databases">
        <authorList>
            <person name="Zhirakovskaya E."/>
        </authorList>
    </citation>
    <scope>NUCLEOTIDE SEQUENCE</scope>
</reference>
<dbReference type="InterPro" id="IPR020845">
    <property type="entry name" value="AMP-binding_CS"/>
</dbReference>
<dbReference type="SUPFAM" id="SSF69593">
    <property type="entry name" value="Glycerol-3-phosphate (1)-acyltransferase"/>
    <property type="match status" value="1"/>
</dbReference>
<dbReference type="CDD" id="cd07989">
    <property type="entry name" value="LPLAT_AGPAT-like"/>
    <property type="match status" value="1"/>
</dbReference>
<dbReference type="Gene3D" id="3.30.300.30">
    <property type="match status" value="1"/>
</dbReference>
<dbReference type="Gene3D" id="1.10.1200.10">
    <property type="entry name" value="ACP-like"/>
    <property type="match status" value="1"/>
</dbReference>
<comment type="catalytic activity">
    <reaction evidence="1">
        <text>a long-chain fatty acid + ATP + CoA = a long-chain fatty acyl-CoA + AMP + diphosphate</text>
        <dbReference type="Rhea" id="RHEA:15421"/>
        <dbReference type="ChEBI" id="CHEBI:30616"/>
        <dbReference type="ChEBI" id="CHEBI:33019"/>
        <dbReference type="ChEBI" id="CHEBI:57287"/>
        <dbReference type="ChEBI" id="CHEBI:57560"/>
        <dbReference type="ChEBI" id="CHEBI:83139"/>
        <dbReference type="ChEBI" id="CHEBI:456215"/>
        <dbReference type="EC" id="6.2.1.3"/>
    </reaction>
    <physiologicalReaction direction="left-to-right" evidence="1">
        <dbReference type="Rhea" id="RHEA:15422"/>
    </physiologicalReaction>
</comment>
<dbReference type="GO" id="GO:0016746">
    <property type="term" value="F:acyltransferase activity"/>
    <property type="evidence" value="ECO:0007669"/>
    <property type="project" value="InterPro"/>
</dbReference>
<dbReference type="PANTHER" id="PTHR43272:SF52">
    <property type="entry name" value="AMP-DEPENDENT SYNTHETASE_LIGASE DOMAIN-CONTAINING PROTEIN"/>
    <property type="match status" value="1"/>
</dbReference>
<dbReference type="InterPro" id="IPR000873">
    <property type="entry name" value="AMP-dep_synth/lig_dom"/>
</dbReference>
<dbReference type="InterPro" id="IPR020459">
    <property type="entry name" value="AMP-binding"/>
</dbReference>
<dbReference type="PROSITE" id="PS50075">
    <property type="entry name" value="CARRIER"/>
    <property type="match status" value="1"/>
</dbReference>
<dbReference type="InterPro" id="IPR002123">
    <property type="entry name" value="Plipid/glycerol_acylTrfase"/>
</dbReference>
<dbReference type="PRINTS" id="PR00154">
    <property type="entry name" value="AMPBINDING"/>
</dbReference>
<dbReference type="PANTHER" id="PTHR43272">
    <property type="entry name" value="LONG-CHAIN-FATTY-ACID--COA LIGASE"/>
    <property type="match status" value="1"/>
</dbReference>
<protein>
    <submittedName>
        <fullName evidence="3">Long-chain-fatty-acid--CoA ligase</fullName>
        <ecNumber evidence="3">6.2.1.3</ecNumber>
    </submittedName>
</protein>
<gene>
    <name evidence="3" type="ORF">MNBD_NITROSPIRAE03-239</name>
</gene>
<feature type="domain" description="Carrier" evidence="2">
    <location>
        <begin position="393"/>
        <end position="470"/>
    </location>
</feature>
<dbReference type="PROSITE" id="PS00455">
    <property type="entry name" value="AMP_BINDING"/>
    <property type="match status" value="1"/>
</dbReference>
<evidence type="ECO:0000259" key="2">
    <source>
        <dbReference type="PROSITE" id="PS50075"/>
    </source>
</evidence>